<dbReference type="PROSITE" id="PS00063">
    <property type="entry name" value="ALDOKETO_REDUCTASE_3"/>
    <property type="match status" value="1"/>
</dbReference>
<dbReference type="PANTHER" id="PTHR43827">
    <property type="entry name" value="2,5-DIKETO-D-GLUCONIC ACID REDUCTASE"/>
    <property type="match status" value="1"/>
</dbReference>
<gene>
    <name evidence="5" type="ORF">Lac1_13850</name>
</gene>
<dbReference type="InterPro" id="IPR023210">
    <property type="entry name" value="NADP_OxRdtase_dom"/>
</dbReference>
<dbReference type="CDD" id="cd19071">
    <property type="entry name" value="AKR_AKR1-5-like"/>
    <property type="match status" value="1"/>
</dbReference>
<evidence type="ECO:0000256" key="1">
    <source>
        <dbReference type="ARBA" id="ARBA00007905"/>
    </source>
</evidence>
<keyword evidence="6" id="KW-1185">Reference proteome</keyword>
<evidence type="ECO:0000313" key="5">
    <source>
        <dbReference type="EMBL" id="BDZ77202.1"/>
    </source>
</evidence>
<dbReference type="EMBL" id="AP027742">
    <property type="protein sequence ID" value="BDZ77202.1"/>
    <property type="molecule type" value="Genomic_DNA"/>
</dbReference>
<sequence length="287" mass="32848">MKDMYDAFQLNNGVENPCIGFGTFKAADSKSAEIIRTAIDAGYRYFDTASFYGTEGYLAEAIKASGIKREELFITSKAWKTEMGYENVKKAFEKTLETLETDYLDMYLIHWPLPEEGYKDWKRLDIETWRGMEEIYRSGRVRAIGVSNFLPHHIENILQNCEIRPAVDQIEFHPGYTQEMTVQYCKEKNIQVQAWSPIGRSALLNHEMLMEIADSYGVSVAQLCIHYALQRGIIPLPKSSTIERMKQNQDVFGFEISKEDMYRIGTMAQAGWSGLHPDFGSIRGASK</sequence>
<dbReference type="Gene3D" id="3.20.20.100">
    <property type="entry name" value="NADP-dependent oxidoreductase domain"/>
    <property type="match status" value="1"/>
</dbReference>
<evidence type="ECO:0000313" key="6">
    <source>
        <dbReference type="Proteomes" id="UP001305815"/>
    </source>
</evidence>
<evidence type="ECO:0000256" key="2">
    <source>
        <dbReference type="ARBA" id="ARBA00022857"/>
    </source>
</evidence>
<dbReference type="InterPro" id="IPR020471">
    <property type="entry name" value="AKR"/>
</dbReference>
<dbReference type="InterPro" id="IPR036812">
    <property type="entry name" value="NAD(P)_OxRdtase_dom_sf"/>
</dbReference>
<dbReference type="PIRSF" id="PIRSF000097">
    <property type="entry name" value="AKR"/>
    <property type="match status" value="1"/>
</dbReference>
<evidence type="ECO:0000259" key="4">
    <source>
        <dbReference type="Pfam" id="PF00248"/>
    </source>
</evidence>
<dbReference type="Proteomes" id="UP001305815">
    <property type="component" value="Chromosome"/>
</dbReference>
<dbReference type="PANTHER" id="PTHR43827:SF3">
    <property type="entry name" value="NADP-DEPENDENT OXIDOREDUCTASE DOMAIN-CONTAINING PROTEIN"/>
    <property type="match status" value="1"/>
</dbReference>
<comment type="similarity">
    <text evidence="1">Belongs to the aldo/keto reductase family.</text>
</comment>
<protein>
    <submittedName>
        <fullName evidence="5">Oxidoreductase</fullName>
    </submittedName>
</protein>
<name>A0ABM8I2K5_9FIRM</name>
<dbReference type="InterPro" id="IPR018170">
    <property type="entry name" value="Aldo/ket_reductase_CS"/>
</dbReference>
<dbReference type="RefSeq" id="WP_316266846.1">
    <property type="nucleotide sequence ID" value="NZ_AP027742.1"/>
</dbReference>
<evidence type="ECO:0000256" key="3">
    <source>
        <dbReference type="ARBA" id="ARBA00023002"/>
    </source>
</evidence>
<dbReference type="Pfam" id="PF00248">
    <property type="entry name" value="Aldo_ket_red"/>
    <property type="match status" value="1"/>
</dbReference>
<dbReference type="SUPFAM" id="SSF51430">
    <property type="entry name" value="NAD(P)-linked oxidoreductase"/>
    <property type="match status" value="1"/>
</dbReference>
<reference evidence="6" key="1">
    <citation type="journal article" date="2023" name="Int. J. Syst. Evol. Microbiol.">
        <title>Claveliimonas bilis gen. nov., sp. nov., deoxycholic acid-producing bacteria isolated from human faeces, and reclassification of Sellimonas monacensis Zenner et al. 2021 as Claveliimonas monacensis comb. nov.</title>
        <authorList>
            <person name="Hisatomi A."/>
            <person name="Kastawa N.W.E.P.G."/>
            <person name="Song I."/>
            <person name="Ohkuma M."/>
            <person name="Fukiya S."/>
            <person name="Sakamoto M."/>
        </authorList>
    </citation>
    <scope>NUCLEOTIDE SEQUENCE [LARGE SCALE GENOMIC DNA]</scope>
    <source>
        <strain evidence="6">12BBH14</strain>
    </source>
</reference>
<dbReference type="PRINTS" id="PR00069">
    <property type="entry name" value="ALDKETRDTASE"/>
</dbReference>
<feature type="domain" description="NADP-dependent oxidoreductase" evidence="4">
    <location>
        <begin position="19"/>
        <end position="264"/>
    </location>
</feature>
<proteinExistence type="inferred from homology"/>
<accession>A0ABM8I2K5</accession>
<keyword evidence="2" id="KW-0521">NADP</keyword>
<keyword evidence="3" id="KW-0560">Oxidoreductase</keyword>
<dbReference type="PROSITE" id="PS00062">
    <property type="entry name" value="ALDOKETO_REDUCTASE_2"/>
    <property type="match status" value="1"/>
</dbReference>
<organism evidence="5 6">
    <name type="scientific">Claveliimonas bilis</name>
    <dbReference type="NCBI Taxonomy" id="3028070"/>
    <lineage>
        <taxon>Bacteria</taxon>
        <taxon>Bacillati</taxon>
        <taxon>Bacillota</taxon>
        <taxon>Clostridia</taxon>
        <taxon>Lachnospirales</taxon>
        <taxon>Lachnospiraceae</taxon>
        <taxon>Claveliimonas</taxon>
    </lineage>
</organism>